<protein>
    <submittedName>
        <fullName evidence="2">Methyltransferase domain-containing protein</fullName>
    </submittedName>
</protein>
<keyword evidence="2" id="KW-0808">Transferase</keyword>
<keyword evidence="3" id="KW-1185">Reference proteome</keyword>
<dbReference type="SUPFAM" id="SSF53335">
    <property type="entry name" value="S-adenosyl-L-methionine-dependent methyltransferases"/>
    <property type="match status" value="1"/>
</dbReference>
<evidence type="ECO:0000313" key="3">
    <source>
        <dbReference type="Proteomes" id="UP001147653"/>
    </source>
</evidence>
<dbReference type="Proteomes" id="UP001147653">
    <property type="component" value="Unassembled WGS sequence"/>
</dbReference>
<keyword evidence="2" id="KW-0489">Methyltransferase</keyword>
<evidence type="ECO:0000259" key="1">
    <source>
        <dbReference type="Pfam" id="PF08241"/>
    </source>
</evidence>
<sequence>MPIPLQELAGRVPQRWRRRVPMGLRNRLVDRFGHPPKPFDPLAFPTRVNLGSGWDNRPGYLNVDLHDFHSPDLVGDVRALTALPSGRYEEVIAQDILEHLERDDVPVALKEWRRLLAPGGRLWLRVPDLEALLRWLQQDDTAERHREIMHFLFGTQAYNGDYHHAGFTGLLLSDELHRAGFERVELEIRDDWLWEGEGFARTDGAGPPVAAVWNTGFYRREHGADGSSWRWAAGEAELLLYADAATPYTLELTLETGSVQVTGVGIDRALSPGAHALDLELATGANRLRFVATELQDLPEDARELGFRLG</sequence>
<gene>
    <name evidence="2" type="ORF">OJ997_18855</name>
</gene>
<proteinExistence type="predicted"/>
<evidence type="ECO:0000313" key="2">
    <source>
        <dbReference type="EMBL" id="MDA0182375.1"/>
    </source>
</evidence>
<dbReference type="GO" id="GO:0032259">
    <property type="term" value="P:methylation"/>
    <property type="evidence" value="ECO:0007669"/>
    <property type="project" value="UniProtKB-KW"/>
</dbReference>
<name>A0A9X3SCC7_9ACTN</name>
<dbReference type="InterPro" id="IPR029063">
    <property type="entry name" value="SAM-dependent_MTases_sf"/>
</dbReference>
<dbReference type="Gene3D" id="3.40.50.150">
    <property type="entry name" value="Vaccinia Virus protein VP39"/>
    <property type="match status" value="1"/>
</dbReference>
<comment type="caution">
    <text evidence="2">The sequence shown here is derived from an EMBL/GenBank/DDBJ whole genome shotgun (WGS) entry which is preliminary data.</text>
</comment>
<accession>A0A9X3SCC7</accession>
<feature type="domain" description="Methyltransferase type 11" evidence="1">
    <location>
        <begin position="71"/>
        <end position="123"/>
    </location>
</feature>
<dbReference type="GO" id="GO:0008757">
    <property type="term" value="F:S-adenosylmethionine-dependent methyltransferase activity"/>
    <property type="evidence" value="ECO:0007669"/>
    <property type="project" value="InterPro"/>
</dbReference>
<dbReference type="InterPro" id="IPR013216">
    <property type="entry name" value="Methyltransf_11"/>
</dbReference>
<organism evidence="2 3">
    <name type="scientific">Solirubrobacter phytolaccae</name>
    <dbReference type="NCBI Taxonomy" id="1404360"/>
    <lineage>
        <taxon>Bacteria</taxon>
        <taxon>Bacillati</taxon>
        <taxon>Actinomycetota</taxon>
        <taxon>Thermoleophilia</taxon>
        <taxon>Solirubrobacterales</taxon>
        <taxon>Solirubrobacteraceae</taxon>
        <taxon>Solirubrobacter</taxon>
    </lineage>
</organism>
<dbReference type="AlphaFoldDB" id="A0A9X3SCC7"/>
<dbReference type="Pfam" id="PF08241">
    <property type="entry name" value="Methyltransf_11"/>
    <property type="match status" value="1"/>
</dbReference>
<dbReference type="RefSeq" id="WP_270026740.1">
    <property type="nucleotide sequence ID" value="NZ_JAPDDP010000035.1"/>
</dbReference>
<dbReference type="EMBL" id="JAPDDP010000035">
    <property type="protein sequence ID" value="MDA0182375.1"/>
    <property type="molecule type" value="Genomic_DNA"/>
</dbReference>
<reference evidence="2" key="1">
    <citation type="submission" date="2022-10" db="EMBL/GenBank/DDBJ databases">
        <title>The WGS of Solirubrobacter phytolaccae KCTC 29190.</title>
        <authorList>
            <person name="Jiang Z."/>
        </authorList>
    </citation>
    <scope>NUCLEOTIDE SEQUENCE</scope>
    <source>
        <strain evidence="2">KCTC 29190</strain>
    </source>
</reference>